<evidence type="ECO:0000256" key="2">
    <source>
        <dbReference type="SAM" id="MobiDB-lite"/>
    </source>
</evidence>
<accession>A0A511J6N7</accession>
<feature type="coiled-coil region" evidence="1">
    <location>
        <begin position="590"/>
        <end position="647"/>
    </location>
</feature>
<feature type="compositionally biased region" description="Pro residues" evidence="2">
    <location>
        <begin position="213"/>
        <end position="223"/>
    </location>
</feature>
<proteinExistence type="predicted"/>
<evidence type="ECO:0000313" key="4">
    <source>
        <dbReference type="Proteomes" id="UP000321720"/>
    </source>
</evidence>
<dbReference type="InterPro" id="IPR007139">
    <property type="entry name" value="DUF349"/>
</dbReference>
<feature type="compositionally biased region" description="Acidic residues" evidence="2">
    <location>
        <begin position="99"/>
        <end position="123"/>
    </location>
</feature>
<keyword evidence="1" id="KW-0175">Coiled coil</keyword>
<reference evidence="3 4" key="1">
    <citation type="submission" date="2019-07" db="EMBL/GenBank/DDBJ databases">
        <title>Whole genome shotgun sequence of Cellulomonas composti NBRC 100758.</title>
        <authorList>
            <person name="Hosoyama A."/>
            <person name="Uohara A."/>
            <person name="Ohji S."/>
            <person name="Ichikawa N."/>
        </authorList>
    </citation>
    <scope>NUCLEOTIDE SEQUENCE [LARGE SCALE GENOMIC DNA]</scope>
    <source>
        <strain evidence="3 4">NBRC 100758</strain>
    </source>
</reference>
<gene>
    <name evidence="3" type="ORF">CCO02nite_03150</name>
</gene>
<dbReference type="EMBL" id="BJWG01000001">
    <property type="protein sequence ID" value="GEL93657.1"/>
    <property type="molecule type" value="Genomic_DNA"/>
</dbReference>
<evidence type="ECO:0000256" key="1">
    <source>
        <dbReference type="SAM" id="Coils"/>
    </source>
</evidence>
<feature type="compositionally biased region" description="Acidic residues" evidence="2">
    <location>
        <begin position="162"/>
        <end position="178"/>
    </location>
</feature>
<dbReference type="RefSeq" id="WP_146841269.1">
    <property type="nucleotide sequence ID" value="NZ_BJWG01000001.1"/>
</dbReference>
<feature type="region of interest" description="Disordered" evidence="2">
    <location>
        <begin position="99"/>
        <end position="256"/>
    </location>
</feature>
<dbReference type="OrthoDB" id="5422202at2"/>
<evidence type="ECO:0000313" key="3">
    <source>
        <dbReference type="EMBL" id="GEL93657.1"/>
    </source>
</evidence>
<feature type="region of interest" description="Disordered" evidence="2">
    <location>
        <begin position="1"/>
        <end position="69"/>
    </location>
</feature>
<comment type="caution">
    <text evidence="3">The sequence shown here is derived from an EMBL/GenBank/DDBJ whole genome shotgun (WGS) entry which is preliminary data.</text>
</comment>
<dbReference type="Proteomes" id="UP000321720">
    <property type="component" value="Unassembled WGS sequence"/>
</dbReference>
<feature type="compositionally biased region" description="Low complexity" evidence="2">
    <location>
        <begin position="124"/>
        <end position="161"/>
    </location>
</feature>
<evidence type="ECO:0008006" key="5">
    <source>
        <dbReference type="Google" id="ProtNLM"/>
    </source>
</evidence>
<protein>
    <recommendedName>
        <fullName evidence="5">ATPase</fullName>
    </recommendedName>
</protein>
<feature type="compositionally biased region" description="Low complexity" evidence="2">
    <location>
        <begin position="179"/>
        <end position="200"/>
    </location>
</feature>
<keyword evidence="4" id="KW-1185">Reference proteome</keyword>
<feature type="compositionally biased region" description="Low complexity" evidence="2">
    <location>
        <begin position="17"/>
        <end position="29"/>
    </location>
</feature>
<dbReference type="Pfam" id="PF03993">
    <property type="entry name" value="DUF349"/>
    <property type="match status" value="3"/>
</dbReference>
<organism evidence="3 4">
    <name type="scientific">Cellulomonas composti</name>
    <dbReference type="NCBI Taxonomy" id="266130"/>
    <lineage>
        <taxon>Bacteria</taxon>
        <taxon>Bacillati</taxon>
        <taxon>Actinomycetota</taxon>
        <taxon>Actinomycetes</taxon>
        <taxon>Micrococcales</taxon>
        <taxon>Cellulomonadaceae</taxon>
        <taxon>Cellulomonas</taxon>
    </lineage>
</organism>
<feature type="compositionally biased region" description="Pro residues" evidence="2">
    <location>
        <begin position="246"/>
        <end position="256"/>
    </location>
</feature>
<feature type="compositionally biased region" description="Acidic residues" evidence="2">
    <location>
        <begin position="30"/>
        <end position="69"/>
    </location>
</feature>
<name>A0A511J6N7_9CELL</name>
<sequence>MTQTPDPTAVPEPTDTPPLDDATTPAAEADVTEADVTEPVADETPSDETPSDETLPDETPADETPADDAVADAVVADETPADDAVADDVAPEPVVEEAAVEEQVVEEQVVETPADEALADDDVAGTVTDETATTDAAPADEASAEAAPADEAPADVAPADEAPADEAPADEAPADEAPAEAAPADEAPADVAPADVAPAEVGHDESAAEVAPTPAPRPGPRPSPASIGPRPVPRPPVTPAAGPVAPTAPAPAPAPPVDAAEAALAATFGSVDEDGTVHVREAAGDRVVGQYPGATAEEALALYVRRFLDLQAKVTVFEARLGATDLAVKEIDQTLARLTEELAEPAAVGDLDGLRARLEALHEVAAERRAQAEAARQAARQAAVESRTAIVEQAERIAGTDPSRIQWRPAGEQLRVLLDEWKEAQRSGPRLDRPTEESLWKRFSHARTTFDRERRHFFAELEARNADAKVVKEKLVAEAERLQSSTDWGATAGTFRDLMTQWKSAGRASRSDDDALWARFRAAQDAFFAARDAQNAATDAEFSANLQVKEALLVEAEALVPIRDLAAAKQAIRGIQDRWESAGKVPRGDIQRVEARLRVVETAIRDAEQSQWSRSNPETRARAEGAAAQLEQAIVALEADLAKAKAAGDKRKVADAQAALDARRSWLEQVQRAASDARG</sequence>
<dbReference type="AlphaFoldDB" id="A0A511J6N7"/>